<keyword evidence="1" id="KW-0812">Transmembrane</keyword>
<accession>A0A1F5H897</accession>
<evidence type="ECO:0000313" key="3">
    <source>
        <dbReference type="Proteomes" id="UP000177039"/>
    </source>
</evidence>
<protein>
    <recommendedName>
        <fullName evidence="4">ECF transporter S component</fullName>
    </recommendedName>
</protein>
<proteinExistence type="predicted"/>
<dbReference type="Proteomes" id="UP000177039">
    <property type="component" value="Unassembled WGS sequence"/>
</dbReference>
<gene>
    <name evidence="2" type="ORF">A3B54_03555</name>
</gene>
<feature type="transmembrane region" description="Helical" evidence="1">
    <location>
        <begin position="12"/>
        <end position="31"/>
    </location>
</feature>
<dbReference type="AlphaFoldDB" id="A0A1F5H897"/>
<keyword evidence="1" id="KW-1133">Transmembrane helix</keyword>
<feature type="transmembrane region" description="Helical" evidence="1">
    <location>
        <begin position="51"/>
        <end position="74"/>
    </location>
</feature>
<dbReference type="EMBL" id="MFBT01000002">
    <property type="protein sequence ID" value="OGE00306.1"/>
    <property type="molecule type" value="Genomic_DNA"/>
</dbReference>
<evidence type="ECO:0000256" key="1">
    <source>
        <dbReference type="SAM" id="Phobius"/>
    </source>
</evidence>
<organism evidence="2 3">
    <name type="scientific">Candidatus Curtissbacteria bacterium RIFCSPLOWO2_01_FULL_42_50</name>
    <dbReference type="NCBI Taxonomy" id="1797730"/>
    <lineage>
        <taxon>Bacteria</taxon>
        <taxon>Candidatus Curtissiibacteriota</taxon>
    </lineage>
</organism>
<evidence type="ECO:0008006" key="4">
    <source>
        <dbReference type="Google" id="ProtNLM"/>
    </source>
</evidence>
<keyword evidence="1" id="KW-0472">Membrane</keyword>
<feature type="transmembrane region" description="Helical" evidence="1">
    <location>
        <begin position="86"/>
        <end position="105"/>
    </location>
</feature>
<feature type="transmembrane region" description="Helical" evidence="1">
    <location>
        <begin position="111"/>
        <end position="140"/>
    </location>
</feature>
<sequence>MKSQSVKPAGNRILFILIFVILGFIALQIPVNTLAGSRVKFTLFDLFVPVSGAFLGTGLGIVSVLAMQISHLIFHGFSGVEGTSGLKFLATLRFIPTVFGVWFFAKREGRLLIVPAISIIAFNLHPIGRGVWFYSLFWLIPFLVWPFRDRFLVLRALGATMTAHAVGGAIWIWAFNMPAAVWISLIPVVIMERSIFALGISASYILMNNILGHLSLKRLLPSGISFDKKYILKF</sequence>
<evidence type="ECO:0000313" key="2">
    <source>
        <dbReference type="EMBL" id="OGE00306.1"/>
    </source>
</evidence>
<name>A0A1F5H897_9BACT</name>
<feature type="transmembrane region" description="Helical" evidence="1">
    <location>
        <begin position="152"/>
        <end position="174"/>
    </location>
</feature>
<reference evidence="2 3" key="1">
    <citation type="journal article" date="2016" name="Nat. Commun.">
        <title>Thousands of microbial genomes shed light on interconnected biogeochemical processes in an aquifer system.</title>
        <authorList>
            <person name="Anantharaman K."/>
            <person name="Brown C.T."/>
            <person name="Hug L.A."/>
            <person name="Sharon I."/>
            <person name="Castelle C.J."/>
            <person name="Probst A.J."/>
            <person name="Thomas B.C."/>
            <person name="Singh A."/>
            <person name="Wilkins M.J."/>
            <person name="Karaoz U."/>
            <person name="Brodie E.L."/>
            <person name="Williams K.H."/>
            <person name="Hubbard S.S."/>
            <person name="Banfield J.F."/>
        </authorList>
    </citation>
    <scope>NUCLEOTIDE SEQUENCE [LARGE SCALE GENOMIC DNA]</scope>
</reference>
<feature type="transmembrane region" description="Helical" evidence="1">
    <location>
        <begin position="180"/>
        <end position="207"/>
    </location>
</feature>
<comment type="caution">
    <text evidence="2">The sequence shown here is derived from an EMBL/GenBank/DDBJ whole genome shotgun (WGS) entry which is preliminary data.</text>
</comment>